<keyword evidence="2" id="KW-1185">Reference proteome</keyword>
<sequence length="94" mass="10292">MALINAAEEQGYDGQFDVAHRLEAGSELQYINPLCNYVSTPHIGIKITVMTRRSLGCHPSAGIPCKYQECGCQCCPCRSTTCDNLSRRTQDHGG</sequence>
<dbReference type="AlphaFoldDB" id="A0A1Y2IM60"/>
<evidence type="ECO:0000313" key="2">
    <source>
        <dbReference type="Proteomes" id="UP000193067"/>
    </source>
</evidence>
<proteinExistence type="predicted"/>
<dbReference type="OrthoDB" id="2750247at2759"/>
<name>A0A1Y2IM60_TRAC3</name>
<protein>
    <submittedName>
        <fullName evidence="1">Uncharacterized protein</fullName>
    </submittedName>
</protein>
<accession>A0A1Y2IM60</accession>
<dbReference type="Proteomes" id="UP000193067">
    <property type="component" value="Unassembled WGS sequence"/>
</dbReference>
<organism evidence="1 2">
    <name type="scientific">Trametes coccinea (strain BRFM310)</name>
    <name type="common">Pycnoporus coccineus</name>
    <dbReference type="NCBI Taxonomy" id="1353009"/>
    <lineage>
        <taxon>Eukaryota</taxon>
        <taxon>Fungi</taxon>
        <taxon>Dikarya</taxon>
        <taxon>Basidiomycota</taxon>
        <taxon>Agaricomycotina</taxon>
        <taxon>Agaricomycetes</taxon>
        <taxon>Polyporales</taxon>
        <taxon>Polyporaceae</taxon>
        <taxon>Trametes</taxon>
    </lineage>
</organism>
<gene>
    <name evidence="1" type="ORF">PYCCODRAFT_410046</name>
</gene>
<reference evidence="1 2" key="1">
    <citation type="journal article" date="2015" name="Biotechnol. Biofuels">
        <title>Enhanced degradation of softwood versus hardwood by the white-rot fungus Pycnoporus coccineus.</title>
        <authorList>
            <person name="Couturier M."/>
            <person name="Navarro D."/>
            <person name="Chevret D."/>
            <person name="Henrissat B."/>
            <person name="Piumi F."/>
            <person name="Ruiz-Duenas F.J."/>
            <person name="Martinez A.T."/>
            <person name="Grigoriev I.V."/>
            <person name="Riley R."/>
            <person name="Lipzen A."/>
            <person name="Berrin J.G."/>
            <person name="Master E.R."/>
            <person name="Rosso M.N."/>
        </authorList>
    </citation>
    <scope>NUCLEOTIDE SEQUENCE [LARGE SCALE GENOMIC DNA]</scope>
    <source>
        <strain evidence="1 2">BRFM310</strain>
    </source>
</reference>
<evidence type="ECO:0000313" key="1">
    <source>
        <dbReference type="EMBL" id="OSD02199.1"/>
    </source>
</evidence>
<dbReference type="EMBL" id="KZ084106">
    <property type="protein sequence ID" value="OSD02199.1"/>
    <property type="molecule type" value="Genomic_DNA"/>
</dbReference>